<comment type="similarity">
    <text evidence="1">Belongs to the metallo-beta-lactamase superfamily.</text>
</comment>
<keyword evidence="2" id="KW-0479">Metal-binding</keyword>
<gene>
    <name evidence="7" type="ORF">ACFQXB_18460</name>
</gene>
<dbReference type="InterPro" id="IPR001279">
    <property type="entry name" value="Metallo-B-lactamas"/>
</dbReference>
<dbReference type="InterPro" id="IPR051013">
    <property type="entry name" value="MBL_superfamily_lactonases"/>
</dbReference>
<evidence type="ECO:0000256" key="3">
    <source>
        <dbReference type="ARBA" id="ARBA00022801"/>
    </source>
</evidence>
<dbReference type="PROSITE" id="PS51318">
    <property type="entry name" value="TAT"/>
    <property type="match status" value="1"/>
</dbReference>
<comment type="caution">
    <text evidence="7">The sequence shown here is derived from an EMBL/GenBank/DDBJ whole genome shotgun (WGS) entry which is preliminary data.</text>
</comment>
<evidence type="ECO:0000256" key="4">
    <source>
        <dbReference type="ARBA" id="ARBA00022833"/>
    </source>
</evidence>
<evidence type="ECO:0000256" key="5">
    <source>
        <dbReference type="SAM" id="SignalP"/>
    </source>
</evidence>
<dbReference type="Proteomes" id="UP001596516">
    <property type="component" value="Unassembled WGS sequence"/>
</dbReference>
<dbReference type="SUPFAM" id="SSF56281">
    <property type="entry name" value="Metallo-hydrolase/oxidoreductase"/>
    <property type="match status" value="1"/>
</dbReference>
<reference evidence="8" key="1">
    <citation type="journal article" date="2019" name="Int. J. Syst. Evol. Microbiol.">
        <title>The Global Catalogue of Microorganisms (GCM) 10K type strain sequencing project: providing services to taxonomists for standard genome sequencing and annotation.</title>
        <authorList>
            <consortium name="The Broad Institute Genomics Platform"/>
            <consortium name="The Broad Institute Genome Sequencing Center for Infectious Disease"/>
            <person name="Wu L."/>
            <person name="Ma J."/>
        </authorList>
    </citation>
    <scope>NUCLEOTIDE SEQUENCE [LARGE SCALE GENOMIC DNA]</scope>
    <source>
        <strain evidence="8">CGMCC 1.12750</strain>
    </source>
</reference>
<dbReference type="PANTHER" id="PTHR42978:SF6">
    <property type="entry name" value="QUORUM-QUENCHING LACTONASE YTNP-RELATED"/>
    <property type="match status" value="1"/>
</dbReference>
<dbReference type="InterPro" id="IPR006311">
    <property type="entry name" value="TAT_signal"/>
</dbReference>
<keyword evidence="3" id="KW-0378">Hydrolase</keyword>
<evidence type="ECO:0000313" key="8">
    <source>
        <dbReference type="Proteomes" id="UP001596516"/>
    </source>
</evidence>
<dbReference type="EMBL" id="JBHTFQ010000014">
    <property type="protein sequence ID" value="MFC7706168.1"/>
    <property type="molecule type" value="Genomic_DNA"/>
</dbReference>
<evidence type="ECO:0000256" key="1">
    <source>
        <dbReference type="ARBA" id="ARBA00007749"/>
    </source>
</evidence>
<accession>A0ABW2UPH3</accession>
<keyword evidence="5" id="KW-0732">Signal</keyword>
<evidence type="ECO:0000259" key="6">
    <source>
        <dbReference type="SMART" id="SM00849"/>
    </source>
</evidence>
<dbReference type="RefSeq" id="WP_377406711.1">
    <property type="nucleotide sequence ID" value="NZ_JBHTFQ010000014.1"/>
</dbReference>
<evidence type="ECO:0000256" key="2">
    <source>
        <dbReference type="ARBA" id="ARBA00022723"/>
    </source>
</evidence>
<organism evidence="7 8">
    <name type="scientific">Plastorhodobacter daqingensis</name>
    <dbReference type="NCBI Taxonomy" id="1387281"/>
    <lineage>
        <taxon>Bacteria</taxon>
        <taxon>Pseudomonadati</taxon>
        <taxon>Pseudomonadota</taxon>
        <taxon>Alphaproteobacteria</taxon>
        <taxon>Rhodobacterales</taxon>
        <taxon>Paracoccaceae</taxon>
        <taxon>Plastorhodobacter</taxon>
    </lineage>
</organism>
<dbReference type="SMART" id="SM00849">
    <property type="entry name" value="Lactamase_B"/>
    <property type="match status" value="1"/>
</dbReference>
<dbReference type="CDD" id="cd07720">
    <property type="entry name" value="OPHC2-like_MBL-fold"/>
    <property type="match status" value="1"/>
</dbReference>
<feature type="domain" description="Metallo-beta-lactamase" evidence="6">
    <location>
        <begin position="96"/>
        <end position="301"/>
    </location>
</feature>
<keyword evidence="4" id="KW-0862">Zinc</keyword>
<evidence type="ECO:0000313" key="7">
    <source>
        <dbReference type="EMBL" id="MFC7706168.1"/>
    </source>
</evidence>
<dbReference type="PANTHER" id="PTHR42978">
    <property type="entry name" value="QUORUM-QUENCHING LACTONASE YTNP-RELATED-RELATED"/>
    <property type="match status" value="1"/>
</dbReference>
<protein>
    <submittedName>
        <fullName evidence="7">MBL fold metallo-hydrolase</fullName>
    </submittedName>
</protein>
<dbReference type="Gene3D" id="3.60.15.10">
    <property type="entry name" value="Ribonuclease Z/Hydroxyacylglutathione hydrolase-like"/>
    <property type="match status" value="1"/>
</dbReference>
<proteinExistence type="inferred from homology"/>
<feature type="signal peptide" evidence="5">
    <location>
        <begin position="1"/>
        <end position="31"/>
    </location>
</feature>
<dbReference type="InterPro" id="IPR036866">
    <property type="entry name" value="RibonucZ/Hydroxyglut_hydro"/>
</dbReference>
<name>A0ABW2UPH3_9RHOB</name>
<feature type="chain" id="PRO_5046203903" evidence="5">
    <location>
        <begin position="32"/>
        <end position="325"/>
    </location>
</feature>
<keyword evidence="8" id="KW-1185">Reference proteome</keyword>
<sequence length="325" mass="33392">MSRLNRRTLLTGAALLPVVSAVAGGARPAMADGHGMAPGQGTTPGAALYTAPLGSFRITALLDGMAPLGRGFFFGGAEVDQVLAAAGIGPDAVPAPVSAFLIQSADRTILIDAGMGQQETLGPGFGRLTAGLAAAGVAPEDVDMVVVTHAHPDHVGGLIRDGAPVFANAELAIGEVEAAFWTDAAIMAQAPAEAQPTFQFAQTVLAAYGDRITRIVDGAEAAPGLTMMLSPGHTPGHCVVRIDGGDRQLLMIADTLHSADVHTALPDVGFGFDSDPAQAAASRRRIFDMVAADKMLVAGSHIHFPGFGRILAEGPAYRYRPATWM</sequence>
<dbReference type="Pfam" id="PF00753">
    <property type="entry name" value="Lactamase_B"/>
    <property type="match status" value="1"/>
</dbReference>